<gene>
    <name evidence="2" type="primary">suhB</name>
    <name evidence="2" type="ORF">CM83_26548</name>
</gene>
<dbReference type="Gene3D" id="3.40.190.80">
    <property type="match status" value="1"/>
</dbReference>
<evidence type="ECO:0000313" key="2">
    <source>
        <dbReference type="EMBL" id="JAG38484.1"/>
    </source>
</evidence>
<dbReference type="AlphaFoldDB" id="A0A0A9Z208"/>
<dbReference type="SUPFAM" id="SSF56655">
    <property type="entry name" value="Carbohydrate phosphatase"/>
    <property type="match status" value="1"/>
</dbReference>
<proteinExistence type="inferred from homology"/>
<protein>
    <submittedName>
        <fullName evidence="2">Inositol-1-monophosphatase</fullName>
    </submittedName>
</protein>
<dbReference type="Pfam" id="PF00459">
    <property type="entry name" value="Inositol_P"/>
    <property type="match status" value="1"/>
</dbReference>
<dbReference type="EMBL" id="GBHO01005120">
    <property type="protein sequence ID" value="JAG38484.1"/>
    <property type="molecule type" value="Transcribed_RNA"/>
</dbReference>
<organism evidence="2">
    <name type="scientific">Lygus hesperus</name>
    <name type="common">Western plant bug</name>
    <dbReference type="NCBI Taxonomy" id="30085"/>
    <lineage>
        <taxon>Eukaryota</taxon>
        <taxon>Metazoa</taxon>
        <taxon>Ecdysozoa</taxon>
        <taxon>Arthropoda</taxon>
        <taxon>Hexapoda</taxon>
        <taxon>Insecta</taxon>
        <taxon>Pterygota</taxon>
        <taxon>Neoptera</taxon>
        <taxon>Paraneoptera</taxon>
        <taxon>Hemiptera</taxon>
        <taxon>Heteroptera</taxon>
        <taxon>Panheteroptera</taxon>
        <taxon>Cimicomorpha</taxon>
        <taxon>Miridae</taxon>
        <taxon>Mirini</taxon>
        <taxon>Lygus</taxon>
    </lineage>
</organism>
<evidence type="ECO:0000256" key="1">
    <source>
        <dbReference type="ARBA" id="ARBA00009759"/>
    </source>
</evidence>
<reference evidence="2" key="1">
    <citation type="journal article" date="2014" name="PLoS ONE">
        <title>Transcriptome-Based Identification of ABC Transporters in the Western Tarnished Plant Bug Lygus hesperus.</title>
        <authorList>
            <person name="Hull J.J."/>
            <person name="Chaney K."/>
            <person name="Geib S.M."/>
            <person name="Fabrick J.A."/>
            <person name="Brent C.S."/>
            <person name="Walsh D."/>
            <person name="Lavine L.C."/>
        </authorList>
    </citation>
    <scope>NUCLEOTIDE SEQUENCE</scope>
</reference>
<sequence>MLPVSMNDNSCCPTHFANMHALFAVHAALCKLPIHSLRQINQVMVQCAFIAAGRAEAMFDAHVLSLACAAGMLLVTEAGGCVTLLPAGADNETKNNSDEHKETTNDNEECQDCGVHGCGQVRLDKSGVCITNNIDVNRELISLLRTHGYVT</sequence>
<dbReference type="InterPro" id="IPR000760">
    <property type="entry name" value="Inositol_monophosphatase-like"/>
</dbReference>
<accession>A0A0A9Z208</accession>
<comment type="similarity">
    <text evidence="1">Belongs to the inositol monophosphatase superfamily.</text>
</comment>
<reference evidence="2" key="2">
    <citation type="submission" date="2014-07" db="EMBL/GenBank/DDBJ databases">
        <authorList>
            <person name="Hull J."/>
        </authorList>
    </citation>
    <scope>NUCLEOTIDE SEQUENCE</scope>
</reference>
<name>A0A0A9Z208_LYGHE</name>